<dbReference type="eggNOG" id="COG1905">
    <property type="taxonomic scope" value="Bacteria"/>
</dbReference>
<dbReference type="InterPro" id="IPR036249">
    <property type="entry name" value="Thioredoxin-like_sf"/>
</dbReference>
<sequence>MTKPLNSKLEEQYPELYAQVGEIVSKWGASRDNLIAVLLDVQSKSERNYLSKEAMLAVSEIMGIIVQDVYEVATFYHAISTKPRGRFLVQLCQGTSCTVNKVVNVKDALEAELGIKIGNSTPDELFTFEYTPCFGACDVSPAMRLNGKVVGNLTPETIKQIIGECREAAKNE</sequence>
<dbReference type="Gene3D" id="3.40.30.10">
    <property type="entry name" value="Glutaredoxin"/>
    <property type="match status" value="1"/>
</dbReference>
<evidence type="ECO:0000256" key="7">
    <source>
        <dbReference type="PIRSR" id="PIRSR000216-1"/>
    </source>
</evidence>
<feature type="binding site" evidence="7">
    <location>
        <position position="92"/>
    </location>
    <ligand>
        <name>[2Fe-2S] cluster</name>
        <dbReference type="ChEBI" id="CHEBI:190135"/>
    </ligand>
</feature>
<dbReference type="InterPro" id="IPR042128">
    <property type="entry name" value="NuoE_dom"/>
</dbReference>
<accession>W8THL1</accession>
<evidence type="ECO:0000256" key="4">
    <source>
        <dbReference type="ARBA" id="ARBA00023004"/>
    </source>
</evidence>
<keyword evidence="3 7" id="KW-0479">Metal-binding</keyword>
<dbReference type="PIRSF" id="PIRSF000216">
    <property type="entry name" value="NADH_DH_24kDa"/>
    <property type="match status" value="1"/>
</dbReference>
<protein>
    <submittedName>
        <fullName evidence="8">NADH dehydrogenase (Ubiquinone) 24 kDa subunit</fullName>
    </submittedName>
</protein>
<dbReference type="InterPro" id="IPR041921">
    <property type="entry name" value="NuoE_N"/>
</dbReference>
<evidence type="ECO:0000256" key="2">
    <source>
        <dbReference type="ARBA" id="ARBA00022714"/>
    </source>
</evidence>
<dbReference type="HOGENOM" id="CLU_054362_2_1_9"/>
<reference evidence="8 9" key="1">
    <citation type="journal article" date="2014" name="Genome Announc.">
        <title>Complete Genome Sequence of Amino Acid-Utilizing Eubacterium acidaminophilum al-2 (DSM 3953).</title>
        <authorList>
            <person name="Poehlein A."/>
            <person name="Andreesen J.R."/>
            <person name="Daniel R."/>
        </authorList>
    </citation>
    <scope>NUCLEOTIDE SEQUENCE [LARGE SCALE GENOMIC DNA]</scope>
    <source>
        <strain evidence="8 9">DSM 3953</strain>
    </source>
</reference>
<dbReference type="KEGG" id="eac:EAL2_c20420"/>
<name>W8THL1_PEPAC</name>
<organism evidence="8 9">
    <name type="scientific">Peptoclostridium acidaminophilum DSM 3953</name>
    <dbReference type="NCBI Taxonomy" id="1286171"/>
    <lineage>
        <taxon>Bacteria</taxon>
        <taxon>Bacillati</taxon>
        <taxon>Bacillota</taxon>
        <taxon>Clostridia</taxon>
        <taxon>Peptostreptococcales</taxon>
        <taxon>Peptoclostridiaceae</taxon>
        <taxon>Peptoclostridium</taxon>
    </lineage>
</organism>
<dbReference type="SUPFAM" id="SSF52833">
    <property type="entry name" value="Thioredoxin-like"/>
    <property type="match status" value="1"/>
</dbReference>
<dbReference type="Pfam" id="PF01257">
    <property type="entry name" value="2Fe-2S_thioredx"/>
    <property type="match status" value="1"/>
</dbReference>
<dbReference type="AlphaFoldDB" id="W8THL1"/>
<feature type="binding site" evidence="7">
    <location>
        <position position="133"/>
    </location>
    <ligand>
        <name>[2Fe-2S] cluster</name>
        <dbReference type="ChEBI" id="CHEBI:190135"/>
    </ligand>
</feature>
<evidence type="ECO:0000256" key="5">
    <source>
        <dbReference type="ARBA" id="ARBA00023014"/>
    </source>
</evidence>
<evidence type="ECO:0000256" key="6">
    <source>
        <dbReference type="ARBA" id="ARBA00034078"/>
    </source>
</evidence>
<feature type="binding site" evidence="7">
    <location>
        <position position="97"/>
    </location>
    <ligand>
        <name>[2Fe-2S] cluster</name>
        <dbReference type="ChEBI" id="CHEBI:190135"/>
    </ligand>
</feature>
<feature type="binding site" evidence="7">
    <location>
        <position position="137"/>
    </location>
    <ligand>
        <name>[2Fe-2S] cluster</name>
        <dbReference type="ChEBI" id="CHEBI:190135"/>
    </ligand>
</feature>
<dbReference type="EMBL" id="CP007452">
    <property type="protein sequence ID" value="AHM57323.1"/>
    <property type="molecule type" value="Genomic_DNA"/>
</dbReference>
<dbReference type="STRING" id="1286171.EAL2_c20420"/>
<dbReference type="GO" id="GO:0046872">
    <property type="term" value="F:metal ion binding"/>
    <property type="evidence" value="ECO:0007669"/>
    <property type="project" value="UniProtKB-KW"/>
</dbReference>
<dbReference type="InterPro" id="IPR002023">
    <property type="entry name" value="NuoE-like"/>
</dbReference>
<dbReference type="CDD" id="cd03064">
    <property type="entry name" value="TRX_Fd_NuoE"/>
    <property type="match status" value="1"/>
</dbReference>
<dbReference type="PATRIC" id="fig|1286171.3.peg.1988"/>
<dbReference type="RefSeq" id="WP_025436256.1">
    <property type="nucleotide sequence ID" value="NZ_CP007452.1"/>
</dbReference>
<evidence type="ECO:0000256" key="3">
    <source>
        <dbReference type="ARBA" id="ARBA00022723"/>
    </source>
</evidence>
<keyword evidence="2 7" id="KW-0001">2Fe-2S</keyword>
<dbReference type="Proteomes" id="UP000019591">
    <property type="component" value="Chromosome"/>
</dbReference>
<keyword evidence="4 7" id="KW-0408">Iron</keyword>
<dbReference type="Gene3D" id="1.10.10.1590">
    <property type="entry name" value="NADH-quinone oxidoreductase subunit E"/>
    <property type="match status" value="1"/>
</dbReference>
<comment type="cofactor">
    <cofactor evidence="6">
        <name>[2Fe-2S] cluster</name>
        <dbReference type="ChEBI" id="CHEBI:190135"/>
    </cofactor>
</comment>
<evidence type="ECO:0000313" key="9">
    <source>
        <dbReference type="Proteomes" id="UP000019591"/>
    </source>
</evidence>
<comment type="cofactor">
    <cofactor evidence="7">
        <name>[2Fe-2S] cluster</name>
        <dbReference type="ChEBI" id="CHEBI:190135"/>
    </cofactor>
    <text evidence="7">Binds 1 [2Fe-2S] cluster.</text>
</comment>
<gene>
    <name evidence="8" type="ORF">EAL2_c20420</name>
</gene>
<dbReference type="PANTHER" id="PTHR43342:SF1">
    <property type="entry name" value="BIFURCATING [FEFE] HYDROGENASE GAMMA SUBUNIT"/>
    <property type="match status" value="1"/>
</dbReference>
<proteinExistence type="inferred from homology"/>
<dbReference type="GO" id="GO:0016491">
    <property type="term" value="F:oxidoreductase activity"/>
    <property type="evidence" value="ECO:0007669"/>
    <property type="project" value="InterPro"/>
</dbReference>
<keyword evidence="9" id="KW-1185">Reference proteome</keyword>
<keyword evidence="5 7" id="KW-0411">Iron-sulfur</keyword>
<evidence type="ECO:0000256" key="1">
    <source>
        <dbReference type="ARBA" id="ARBA00010643"/>
    </source>
</evidence>
<dbReference type="GO" id="GO:0051537">
    <property type="term" value="F:2 iron, 2 sulfur cluster binding"/>
    <property type="evidence" value="ECO:0007669"/>
    <property type="project" value="UniProtKB-KW"/>
</dbReference>
<dbReference type="PANTHER" id="PTHR43342">
    <property type="entry name" value="NADH-QUINONE OXIDOREDUCTASE, E SUBUNIT"/>
    <property type="match status" value="1"/>
</dbReference>
<comment type="similarity">
    <text evidence="1">Belongs to the complex I 24 kDa subunit family.</text>
</comment>
<evidence type="ECO:0000313" key="8">
    <source>
        <dbReference type="EMBL" id="AHM57323.1"/>
    </source>
</evidence>
<dbReference type="InterPro" id="IPR028431">
    <property type="entry name" value="NADP_DH_HndA-like"/>
</dbReference>
<dbReference type="OrthoDB" id="9807941at2"/>
<keyword evidence="8" id="KW-0830">Ubiquinone</keyword>